<dbReference type="PANTHER" id="PTHR15394">
    <property type="entry name" value="SERINE HYDROLASE RBBP9"/>
    <property type="match status" value="1"/>
</dbReference>
<organism evidence="1 2">
    <name type="scientific">Neobacillus ginsengisoli</name>
    <dbReference type="NCBI Taxonomy" id="904295"/>
    <lineage>
        <taxon>Bacteria</taxon>
        <taxon>Bacillati</taxon>
        <taxon>Bacillota</taxon>
        <taxon>Bacilli</taxon>
        <taxon>Bacillales</taxon>
        <taxon>Bacillaceae</taxon>
        <taxon>Neobacillus</taxon>
    </lineage>
</organism>
<dbReference type="Proteomes" id="UP001224122">
    <property type="component" value="Unassembled WGS sequence"/>
</dbReference>
<sequence length="192" mass="21574">MNHQSFLIIHGLGGSGPDHWQSWLSQELREQKLNVCYPVFSEFDSPDKNVWLKELSSAIDTIPKDHSLTVITHSLGCLLWLHFAAAQNKQIANQVILVAPPSPIKVLSEAKSFFPVPLNVKDLSIVAEDTLFVHSTNDPYCSIEDSMHYNKLNIPTISLAHAGHINTQSGFGKWPWILDLCLKKNEKSEVYT</sequence>
<dbReference type="PANTHER" id="PTHR15394:SF3">
    <property type="entry name" value="SERINE HYDROLASE RBBP9"/>
    <property type="match status" value="1"/>
</dbReference>
<evidence type="ECO:0000313" key="1">
    <source>
        <dbReference type="EMBL" id="MDQ0198693.1"/>
    </source>
</evidence>
<accession>A0ABT9XT09</accession>
<dbReference type="EMBL" id="JAUSTW010000003">
    <property type="protein sequence ID" value="MDQ0198693.1"/>
    <property type="molecule type" value="Genomic_DNA"/>
</dbReference>
<proteinExistence type="predicted"/>
<reference evidence="1 2" key="1">
    <citation type="submission" date="2023-07" db="EMBL/GenBank/DDBJ databases">
        <title>Genomic Encyclopedia of Type Strains, Phase IV (KMG-IV): sequencing the most valuable type-strain genomes for metagenomic binning, comparative biology and taxonomic classification.</title>
        <authorList>
            <person name="Goeker M."/>
        </authorList>
    </citation>
    <scope>NUCLEOTIDE SEQUENCE [LARGE SCALE GENOMIC DNA]</scope>
    <source>
        <strain evidence="1 2">DSM 27594</strain>
    </source>
</reference>
<name>A0ABT9XT09_9BACI</name>
<keyword evidence="2" id="KW-1185">Reference proteome</keyword>
<dbReference type="GO" id="GO:0016787">
    <property type="term" value="F:hydrolase activity"/>
    <property type="evidence" value="ECO:0007669"/>
    <property type="project" value="UniProtKB-KW"/>
</dbReference>
<dbReference type="Gene3D" id="3.40.50.1820">
    <property type="entry name" value="alpha/beta hydrolase"/>
    <property type="match status" value="1"/>
</dbReference>
<dbReference type="SUPFAM" id="SSF53474">
    <property type="entry name" value="alpha/beta-Hydrolases"/>
    <property type="match status" value="1"/>
</dbReference>
<evidence type="ECO:0000313" key="2">
    <source>
        <dbReference type="Proteomes" id="UP001224122"/>
    </source>
</evidence>
<comment type="caution">
    <text evidence="1">The sequence shown here is derived from an EMBL/GenBank/DDBJ whole genome shotgun (WGS) entry which is preliminary data.</text>
</comment>
<protein>
    <submittedName>
        <fullName evidence="1">Alpha/beta hydrolase family esterase</fullName>
    </submittedName>
</protein>
<dbReference type="RefSeq" id="WP_307406823.1">
    <property type="nucleotide sequence ID" value="NZ_JAUSTW010000003.1"/>
</dbReference>
<gene>
    <name evidence="1" type="ORF">J2S10_001851</name>
</gene>
<dbReference type="Pfam" id="PF06821">
    <property type="entry name" value="Ser_hydrolase"/>
    <property type="match status" value="1"/>
</dbReference>
<dbReference type="InterPro" id="IPR010662">
    <property type="entry name" value="RBBP9/YdeN"/>
</dbReference>
<dbReference type="InterPro" id="IPR029058">
    <property type="entry name" value="AB_hydrolase_fold"/>
</dbReference>
<keyword evidence="1" id="KW-0378">Hydrolase</keyword>